<gene>
    <name evidence="2" type="ORF">Tsubulata_003605</name>
</gene>
<dbReference type="AlphaFoldDB" id="A0A9Q0FPW3"/>
<dbReference type="EMBL" id="JAKUCV010004638">
    <property type="protein sequence ID" value="KAJ4834699.1"/>
    <property type="molecule type" value="Genomic_DNA"/>
</dbReference>
<protein>
    <submittedName>
        <fullName evidence="2">Uncharacterized protein</fullName>
    </submittedName>
</protein>
<evidence type="ECO:0000313" key="3">
    <source>
        <dbReference type="Proteomes" id="UP001141552"/>
    </source>
</evidence>
<evidence type="ECO:0000313" key="2">
    <source>
        <dbReference type="EMBL" id="KAJ4834699.1"/>
    </source>
</evidence>
<comment type="caution">
    <text evidence="2">The sequence shown here is derived from an EMBL/GenBank/DDBJ whole genome shotgun (WGS) entry which is preliminary data.</text>
</comment>
<evidence type="ECO:0000256" key="1">
    <source>
        <dbReference type="SAM" id="MobiDB-lite"/>
    </source>
</evidence>
<dbReference type="Proteomes" id="UP001141552">
    <property type="component" value="Unassembled WGS sequence"/>
</dbReference>
<reference evidence="2" key="2">
    <citation type="journal article" date="2023" name="Plants (Basel)">
        <title>Annotation of the Turnera subulata (Passifloraceae) Draft Genome Reveals the S-Locus Evolved after the Divergence of Turneroideae from Passifloroideae in a Stepwise Manner.</title>
        <authorList>
            <person name="Henning P.M."/>
            <person name="Roalson E.H."/>
            <person name="Mir W."/>
            <person name="McCubbin A.G."/>
            <person name="Shore J.S."/>
        </authorList>
    </citation>
    <scope>NUCLEOTIDE SEQUENCE</scope>
    <source>
        <strain evidence="2">F60SS</strain>
    </source>
</reference>
<reference evidence="2" key="1">
    <citation type="submission" date="2022-02" db="EMBL/GenBank/DDBJ databases">
        <authorList>
            <person name="Henning P.M."/>
            <person name="McCubbin A.G."/>
            <person name="Shore J.S."/>
        </authorList>
    </citation>
    <scope>NUCLEOTIDE SEQUENCE</scope>
    <source>
        <strain evidence="2">F60SS</strain>
        <tissue evidence="2">Leaves</tissue>
    </source>
</reference>
<accession>A0A9Q0FPW3</accession>
<sequence>MMPPRLEEGLAATVEGQSTDHDRAQRSIRLSPSPLRGCVVFWDGDGCNCYGQRCSADGRW</sequence>
<name>A0A9Q0FPW3_9ROSI</name>
<organism evidence="2 3">
    <name type="scientific">Turnera subulata</name>
    <dbReference type="NCBI Taxonomy" id="218843"/>
    <lineage>
        <taxon>Eukaryota</taxon>
        <taxon>Viridiplantae</taxon>
        <taxon>Streptophyta</taxon>
        <taxon>Embryophyta</taxon>
        <taxon>Tracheophyta</taxon>
        <taxon>Spermatophyta</taxon>
        <taxon>Magnoliopsida</taxon>
        <taxon>eudicotyledons</taxon>
        <taxon>Gunneridae</taxon>
        <taxon>Pentapetalae</taxon>
        <taxon>rosids</taxon>
        <taxon>fabids</taxon>
        <taxon>Malpighiales</taxon>
        <taxon>Passifloraceae</taxon>
        <taxon>Turnera</taxon>
    </lineage>
</organism>
<keyword evidence="3" id="KW-1185">Reference proteome</keyword>
<proteinExistence type="predicted"/>
<feature type="region of interest" description="Disordered" evidence="1">
    <location>
        <begin position="1"/>
        <end position="27"/>
    </location>
</feature>